<dbReference type="PANTHER" id="PTHR33112:SF13">
    <property type="entry name" value="HETEROKARYON INCOMPATIBILITY DOMAIN-CONTAINING PROTEIN"/>
    <property type="match status" value="1"/>
</dbReference>
<feature type="compositionally biased region" description="Low complexity" evidence="1">
    <location>
        <begin position="309"/>
        <end position="322"/>
    </location>
</feature>
<protein>
    <submittedName>
        <fullName evidence="3">5a4b5f1f-79d7-4163-a423-ad6775f1c09d</fullName>
    </submittedName>
</protein>
<feature type="domain" description="Heterokaryon incompatibility" evidence="2">
    <location>
        <begin position="188"/>
        <end position="373"/>
    </location>
</feature>
<reference evidence="3 4" key="1">
    <citation type="submission" date="2018-04" db="EMBL/GenBank/DDBJ databases">
        <authorList>
            <person name="Huttner S."/>
            <person name="Dainat J."/>
        </authorList>
    </citation>
    <scope>NUCLEOTIDE SEQUENCE [LARGE SCALE GENOMIC DNA]</scope>
</reference>
<proteinExistence type="predicted"/>
<accession>A0A3S5CXW0</accession>
<dbReference type="EMBL" id="OUUZ01000019">
    <property type="protein sequence ID" value="SPQ27129.1"/>
    <property type="molecule type" value="Genomic_DNA"/>
</dbReference>
<dbReference type="Proteomes" id="UP000289323">
    <property type="component" value="Unassembled WGS sequence"/>
</dbReference>
<feature type="compositionally biased region" description="Gly residues" evidence="1">
    <location>
        <begin position="553"/>
        <end position="565"/>
    </location>
</feature>
<dbReference type="AlphaFoldDB" id="A0A3S5CXW0"/>
<organism evidence="3 4">
    <name type="scientific">Thermothielavioides terrestris</name>
    <dbReference type="NCBI Taxonomy" id="2587410"/>
    <lineage>
        <taxon>Eukaryota</taxon>
        <taxon>Fungi</taxon>
        <taxon>Dikarya</taxon>
        <taxon>Ascomycota</taxon>
        <taxon>Pezizomycotina</taxon>
        <taxon>Sordariomycetes</taxon>
        <taxon>Sordariomycetidae</taxon>
        <taxon>Sordariales</taxon>
        <taxon>Chaetomiaceae</taxon>
        <taxon>Thermothielavioides</taxon>
    </lineage>
</organism>
<dbReference type="PANTHER" id="PTHR33112">
    <property type="entry name" value="DOMAIN PROTEIN, PUTATIVE-RELATED"/>
    <property type="match status" value="1"/>
</dbReference>
<evidence type="ECO:0000313" key="3">
    <source>
        <dbReference type="EMBL" id="SPQ27129.1"/>
    </source>
</evidence>
<dbReference type="InterPro" id="IPR010730">
    <property type="entry name" value="HET"/>
</dbReference>
<name>A0A3S5CXW0_9PEZI</name>
<gene>
    <name evidence="3" type="ORF">TT172_LOCUS9548</name>
</gene>
<evidence type="ECO:0000256" key="1">
    <source>
        <dbReference type="SAM" id="MobiDB-lite"/>
    </source>
</evidence>
<feature type="region of interest" description="Disordered" evidence="1">
    <location>
        <begin position="553"/>
        <end position="578"/>
    </location>
</feature>
<evidence type="ECO:0000313" key="4">
    <source>
        <dbReference type="Proteomes" id="UP000289323"/>
    </source>
</evidence>
<feature type="region of interest" description="Disordered" evidence="1">
    <location>
        <begin position="506"/>
        <end position="531"/>
    </location>
</feature>
<sequence length="743" mass="82133">MWPAPVSIGAVGQSRCRGCDHPRPPYNGGYASVRSSLGTMLSNAKYAGCEVCAILSDGILKFLADPHCGVAPEDVDQVQIDFNLAGSRRSLEVMLLHTPVKLCFFASEATPWITNNLPDLPLGKEVPQSTSSDESLSWAMQQLQACRQSHEACNGDSPTPLPSRVLDVFAEGESGVRLYESRGETAPYVCLSHCWGRRPFLRTLSGSLDAHRAEILWWRLPRTFQDAVEFTRKLGIRYLWIDSLCIVQDDQHDWRREAARMASIFQGAELVISAAKSQGANGGLYAELPPTHRAHTVRFCPGGTARSTAGNSGNDGANNNPAQDTDEHDPDPRSQAETIHVRRALTHTQRLLSRYHAPPSILPIFTRGWVLQERFLSRRILHFGPEELSFECLESATCQCTPTPTTTATTTVSPPNASTTMPAWYAHLLDRSARPKHYYSPRTWREGMDAAGRARCWRCLVEDYTRLRLTFDKDVFPAIAGLAQRMAEARGPRARYFAGLWGWEQQQQQEEEKKEEEGSGRTRAEGGGSRDVKGLLDLEDLLWHVELPTQGYGAAGSRGGSGSGGVAWTDPGGGEEEGWETTWMVRPASWRAPSWSWASVRAPVEFVNSEEGVQAECEVVERENDVLKPWNLIDLDILDGGHLKNLWADDDCQSLLAADGQQPTVYCLLVGRKLPRKELLCLVLARVPQDDSAAVRGLVLGEDGHVYRRIGLVEIFGGPPSPVAWGWVHNLLGKGEDAVVRIV</sequence>
<evidence type="ECO:0000259" key="2">
    <source>
        <dbReference type="Pfam" id="PF06985"/>
    </source>
</evidence>
<dbReference type="Pfam" id="PF06985">
    <property type="entry name" value="HET"/>
    <property type="match status" value="1"/>
</dbReference>
<feature type="region of interest" description="Disordered" evidence="1">
    <location>
        <begin position="296"/>
        <end position="334"/>
    </location>
</feature>
<feature type="compositionally biased region" description="Basic and acidic residues" evidence="1">
    <location>
        <begin position="510"/>
        <end position="531"/>
    </location>
</feature>